<keyword evidence="7" id="KW-0677">Repeat</keyword>
<evidence type="ECO:0000313" key="13">
    <source>
        <dbReference type="EMBL" id="KLT39897.1"/>
    </source>
</evidence>
<evidence type="ECO:0000256" key="7">
    <source>
        <dbReference type="ARBA" id="ARBA00022737"/>
    </source>
</evidence>
<dbReference type="GO" id="GO:0072657">
    <property type="term" value="P:protein localization to membrane"/>
    <property type="evidence" value="ECO:0007669"/>
    <property type="project" value="UniProtKB-ARBA"/>
</dbReference>
<dbReference type="GeneID" id="28985627"/>
<dbReference type="Gene3D" id="1.50.10.20">
    <property type="match status" value="1"/>
</dbReference>
<name>A0A0J0XFQ2_9TREE</name>
<dbReference type="AlphaFoldDB" id="A0A0J0XFQ2"/>
<feature type="domain" description="Prenyltransferase alpha-alpha toroid" evidence="12">
    <location>
        <begin position="8"/>
        <end position="311"/>
    </location>
</feature>
<dbReference type="InterPro" id="IPR001330">
    <property type="entry name" value="Prenyltrans"/>
</dbReference>
<keyword evidence="4 11" id="KW-0637">Prenyltransferase</keyword>
<accession>A0A0J0XFQ2</accession>
<evidence type="ECO:0000256" key="11">
    <source>
        <dbReference type="RuleBase" id="RU365076"/>
    </source>
</evidence>
<organism evidence="13 14">
    <name type="scientific">Cutaneotrichosporon oleaginosum</name>
    <dbReference type="NCBI Taxonomy" id="879819"/>
    <lineage>
        <taxon>Eukaryota</taxon>
        <taxon>Fungi</taxon>
        <taxon>Dikarya</taxon>
        <taxon>Basidiomycota</taxon>
        <taxon>Agaricomycotina</taxon>
        <taxon>Tremellomycetes</taxon>
        <taxon>Trichosporonales</taxon>
        <taxon>Trichosporonaceae</taxon>
        <taxon>Cutaneotrichosporon</taxon>
    </lineage>
</organism>
<keyword evidence="14" id="KW-1185">Reference proteome</keyword>
<comment type="catalytic activity">
    <reaction evidence="9 11">
        <text>geranylgeranyl diphosphate + L-cysteinyl-[protein] = S-geranylgeranyl-L-cysteinyl-[protein] + diphosphate</text>
        <dbReference type="Rhea" id="RHEA:21240"/>
        <dbReference type="Rhea" id="RHEA-COMP:10131"/>
        <dbReference type="Rhea" id="RHEA-COMP:11537"/>
        <dbReference type="ChEBI" id="CHEBI:29950"/>
        <dbReference type="ChEBI" id="CHEBI:33019"/>
        <dbReference type="ChEBI" id="CHEBI:57533"/>
        <dbReference type="ChEBI" id="CHEBI:86021"/>
        <dbReference type="EC" id="2.5.1.60"/>
    </reaction>
</comment>
<protein>
    <recommendedName>
        <fullName evidence="10 11">Geranylgeranyl transferase type-2 subunit beta</fullName>
        <ecNumber evidence="3 11">2.5.1.60</ecNumber>
    </recommendedName>
</protein>
<dbReference type="Proteomes" id="UP000053611">
    <property type="component" value="Unassembled WGS sequence"/>
</dbReference>
<dbReference type="InterPro" id="IPR045089">
    <property type="entry name" value="PGGT1B-like"/>
</dbReference>
<dbReference type="EC" id="2.5.1.60" evidence="3 11"/>
<reference evidence="13 14" key="1">
    <citation type="submission" date="2015-03" db="EMBL/GenBank/DDBJ databases">
        <title>Genomics and transcriptomics of the oil-accumulating basidiomycete yeast T. oleaginosus allow insights into substrate utilization and the diverse evolutionary trajectories of mating systems in fungi.</title>
        <authorList>
            <consortium name="DOE Joint Genome Institute"/>
            <person name="Kourist R."/>
            <person name="Kracht O."/>
            <person name="Bracharz F."/>
            <person name="Lipzen A."/>
            <person name="Nolan M."/>
            <person name="Ohm R."/>
            <person name="Grigoriev I."/>
            <person name="Sun S."/>
            <person name="Heitman J."/>
            <person name="Bruck T."/>
            <person name="Nowrousian M."/>
        </authorList>
    </citation>
    <scope>NUCLEOTIDE SEQUENCE [LARGE SCALE GENOMIC DNA]</scope>
    <source>
        <strain evidence="13 14">IBC0246</strain>
    </source>
</reference>
<sequence>MTEPLPLDVPLHVKYIQQLDEKKDLAYHLTEHLRLNGVYWGLTALCIMGHKDALPRDAMIEYVMACWDESAGAFGAHPGHDAHIHATLSALQVLIMQDALERVDAQRVVAFLISLVGADGRVAGDEFGERDTRFSYILVSALSLLGRLDALEAAHGGKGRELVLDNIVRSMNFDGAFGAEPGAESHGAQVWVCVAALAILGELDRVDRDLLGWWLSERQLPNGGLNGRPEKLEDVCYSWWNLAALSIIGKLHWINRDKLISFILGAQDTEDGGIADRPGDWVDVFHTVFGLAGLSLLGYPGLKDVDPLYCMPAEVIAARGLKREYTTRPRLEAWP</sequence>
<dbReference type="FunFam" id="1.50.10.20:FF:000012">
    <property type="entry name" value="Geranylgeranyl transferase type-2 subunit beta"/>
    <property type="match status" value="1"/>
</dbReference>
<dbReference type="PANTHER" id="PTHR11774:SF11">
    <property type="entry name" value="GERANYLGERANYL TRANSFERASE TYPE-2 SUBUNIT BETA"/>
    <property type="match status" value="1"/>
</dbReference>
<dbReference type="GO" id="GO:0004663">
    <property type="term" value="F:Rab geranylgeranyltransferase activity"/>
    <property type="evidence" value="ECO:0007669"/>
    <property type="project" value="UniProtKB-UniRule"/>
</dbReference>
<dbReference type="InterPro" id="IPR008930">
    <property type="entry name" value="Terpenoid_cyclase/PrenylTrfase"/>
</dbReference>
<keyword evidence="5 11" id="KW-0808">Transferase</keyword>
<dbReference type="RefSeq" id="XP_018276388.1">
    <property type="nucleotide sequence ID" value="XM_018425024.1"/>
</dbReference>
<evidence type="ECO:0000256" key="4">
    <source>
        <dbReference type="ARBA" id="ARBA00022602"/>
    </source>
</evidence>
<gene>
    <name evidence="13" type="ORF">CC85DRAFT_297765</name>
</gene>
<comment type="similarity">
    <text evidence="1 11">Belongs to the protein prenyltransferase subunit beta family.</text>
</comment>
<dbReference type="SUPFAM" id="SSF48239">
    <property type="entry name" value="Terpenoid cyclases/Protein prenyltransferases"/>
    <property type="match status" value="1"/>
</dbReference>
<comment type="subunit">
    <text evidence="2">Heterodimer of an alpha and a beta subunit.</text>
</comment>
<dbReference type="GO" id="GO:0046872">
    <property type="term" value="F:metal ion binding"/>
    <property type="evidence" value="ECO:0007669"/>
    <property type="project" value="UniProtKB-KW"/>
</dbReference>
<evidence type="ECO:0000256" key="1">
    <source>
        <dbReference type="ARBA" id="ARBA00010497"/>
    </source>
</evidence>
<dbReference type="Pfam" id="PF00432">
    <property type="entry name" value="Prenyltrans"/>
    <property type="match status" value="1"/>
</dbReference>
<evidence type="ECO:0000256" key="6">
    <source>
        <dbReference type="ARBA" id="ARBA00022723"/>
    </source>
</evidence>
<dbReference type="InterPro" id="IPR026873">
    <property type="entry name" value="Ptb1"/>
</dbReference>
<evidence type="ECO:0000259" key="12">
    <source>
        <dbReference type="Pfam" id="PF00432"/>
    </source>
</evidence>
<evidence type="ECO:0000256" key="9">
    <source>
        <dbReference type="ARBA" id="ARBA00047658"/>
    </source>
</evidence>
<dbReference type="PANTHER" id="PTHR11774">
    <property type="entry name" value="GERANYLGERANYL TRANSFERASE TYPE BETA SUBUNIT"/>
    <property type="match status" value="1"/>
</dbReference>
<comment type="function">
    <text evidence="11">Catalyzes the transfer of a geranylgeranyl moiety from geranylgeranyl diphosphate to both cysteines of proteins with the C-terminal sequence -XXCC, -XCXC and -CCXX.</text>
</comment>
<dbReference type="GO" id="GO:0005968">
    <property type="term" value="C:Rab-protein geranylgeranyltransferase complex"/>
    <property type="evidence" value="ECO:0007669"/>
    <property type="project" value="UniProtKB-UniRule"/>
</dbReference>
<evidence type="ECO:0000256" key="2">
    <source>
        <dbReference type="ARBA" id="ARBA00011355"/>
    </source>
</evidence>
<evidence type="ECO:0000256" key="8">
    <source>
        <dbReference type="ARBA" id="ARBA00022833"/>
    </source>
</evidence>
<evidence type="ECO:0000256" key="5">
    <source>
        <dbReference type="ARBA" id="ARBA00022679"/>
    </source>
</evidence>
<evidence type="ECO:0000256" key="3">
    <source>
        <dbReference type="ARBA" id="ARBA00012656"/>
    </source>
</evidence>
<dbReference type="OrthoDB" id="5428259at2759"/>
<evidence type="ECO:0000313" key="14">
    <source>
        <dbReference type="Proteomes" id="UP000053611"/>
    </source>
</evidence>
<dbReference type="EMBL" id="KQ087246">
    <property type="protein sequence ID" value="KLT39897.1"/>
    <property type="molecule type" value="Genomic_DNA"/>
</dbReference>
<comment type="cofactor">
    <cofactor evidence="11">
        <name>Zn(2+)</name>
        <dbReference type="ChEBI" id="CHEBI:29105"/>
    </cofactor>
    <text evidence="11">Binds 1 zinc ion per subunit.</text>
</comment>
<dbReference type="CDD" id="cd02894">
    <property type="entry name" value="GGTase-II"/>
    <property type="match status" value="1"/>
</dbReference>
<proteinExistence type="inferred from homology"/>
<evidence type="ECO:0000256" key="10">
    <source>
        <dbReference type="ARBA" id="ARBA00069127"/>
    </source>
</evidence>
<keyword evidence="8 11" id="KW-0862">Zinc</keyword>
<keyword evidence="6 11" id="KW-0479">Metal-binding</keyword>
<dbReference type="STRING" id="879819.A0A0J0XFQ2"/>